<organism evidence="1 2">
    <name type="scientific">Rhizobium grahamii</name>
    <dbReference type="NCBI Taxonomy" id="1120045"/>
    <lineage>
        <taxon>Bacteria</taxon>
        <taxon>Pseudomonadati</taxon>
        <taxon>Pseudomonadota</taxon>
        <taxon>Alphaproteobacteria</taxon>
        <taxon>Hyphomicrobiales</taxon>
        <taxon>Rhizobiaceae</taxon>
        <taxon>Rhizobium/Agrobacterium group</taxon>
        <taxon>Rhizobium</taxon>
    </lineage>
</organism>
<keyword evidence="1" id="KW-0614">Plasmid</keyword>
<sequence>MQPAYRNVLAFSGYMFLVSIAVAFPHGHYVLVVADPRSSSRETIDLIGKADGSLVAFGRTSWMAVAYSRTDGFATRLMNAGAILVLNHSLAVGCQQKDAP</sequence>
<evidence type="ECO:0000313" key="1">
    <source>
        <dbReference type="EMBL" id="QFY62775.1"/>
    </source>
</evidence>
<gene>
    <name evidence="1" type="ORF">FZ934_20635</name>
</gene>
<dbReference type="RefSeq" id="WP_153272761.1">
    <property type="nucleotide sequence ID" value="NZ_CP043499.1"/>
</dbReference>
<protein>
    <submittedName>
        <fullName evidence="1">Uncharacterized protein</fullName>
    </submittedName>
</protein>
<dbReference type="AlphaFoldDB" id="A0A5Q0CBQ1"/>
<dbReference type="EMBL" id="CP043499">
    <property type="protein sequence ID" value="QFY62775.1"/>
    <property type="molecule type" value="Genomic_DNA"/>
</dbReference>
<keyword evidence="2" id="KW-1185">Reference proteome</keyword>
<geneLocation type="plasmid" evidence="1 2">
    <name>unnamed</name>
</geneLocation>
<proteinExistence type="predicted"/>
<name>A0A5Q0CBQ1_9HYPH</name>
<dbReference type="OrthoDB" id="8389669at2"/>
<evidence type="ECO:0000313" key="2">
    <source>
        <dbReference type="Proteomes" id="UP000326881"/>
    </source>
</evidence>
<reference evidence="1 2" key="1">
    <citation type="submission" date="2019-08" db="EMBL/GenBank/DDBJ databases">
        <title>Prosopis cineraria nodule microbiome.</title>
        <authorList>
            <person name="Ali R."/>
            <person name="Chaluvadi S.R."/>
            <person name="Wang X."/>
        </authorList>
    </citation>
    <scope>NUCLEOTIDE SEQUENCE [LARGE SCALE GENOMIC DNA]</scope>
    <source>
        <strain evidence="1 2">BG7</strain>
        <plasmid evidence="1 2">unnamed</plasmid>
    </source>
</reference>
<accession>A0A5Q0CBQ1</accession>
<dbReference type="Proteomes" id="UP000326881">
    <property type="component" value="Plasmid unnamed"/>
</dbReference>
<dbReference type="KEGG" id="rgr:FZ934_20635"/>